<dbReference type="Proteomes" id="UP001430953">
    <property type="component" value="Unassembled WGS sequence"/>
</dbReference>
<accession>A0AAW2GAU5</accession>
<dbReference type="AlphaFoldDB" id="A0AAW2GAU5"/>
<proteinExistence type="predicted"/>
<protein>
    <submittedName>
        <fullName evidence="2">Uncharacterized protein</fullName>
    </submittedName>
</protein>
<name>A0AAW2GAU5_9HYME</name>
<sequence length="107" mass="10957">MYTEVCNALHVCKIFENDAGTDLGVERDVLNVGGGGGGGDGGGGGLRKGSPERSAGLDGSTLGVRVGLGACISDGSGFERMPSRELFGNTWRINIATGFTRHPDTLS</sequence>
<dbReference type="EMBL" id="JADYXP020000005">
    <property type="protein sequence ID" value="KAL0124763.1"/>
    <property type="molecule type" value="Genomic_DNA"/>
</dbReference>
<reference evidence="2 3" key="1">
    <citation type="submission" date="2023-03" db="EMBL/GenBank/DDBJ databases">
        <title>High recombination rates correlate with genetic variation in Cardiocondyla obscurior ants.</title>
        <authorList>
            <person name="Errbii M."/>
        </authorList>
    </citation>
    <scope>NUCLEOTIDE SEQUENCE [LARGE SCALE GENOMIC DNA]</scope>
    <source>
        <strain evidence="2">Alpha-2009</strain>
        <tissue evidence="2">Whole body</tissue>
    </source>
</reference>
<organism evidence="2 3">
    <name type="scientific">Cardiocondyla obscurior</name>
    <dbReference type="NCBI Taxonomy" id="286306"/>
    <lineage>
        <taxon>Eukaryota</taxon>
        <taxon>Metazoa</taxon>
        <taxon>Ecdysozoa</taxon>
        <taxon>Arthropoda</taxon>
        <taxon>Hexapoda</taxon>
        <taxon>Insecta</taxon>
        <taxon>Pterygota</taxon>
        <taxon>Neoptera</taxon>
        <taxon>Endopterygota</taxon>
        <taxon>Hymenoptera</taxon>
        <taxon>Apocrita</taxon>
        <taxon>Aculeata</taxon>
        <taxon>Formicoidea</taxon>
        <taxon>Formicidae</taxon>
        <taxon>Myrmicinae</taxon>
        <taxon>Cardiocondyla</taxon>
    </lineage>
</organism>
<feature type="region of interest" description="Disordered" evidence="1">
    <location>
        <begin position="33"/>
        <end position="60"/>
    </location>
</feature>
<feature type="compositionally biased region" description="Gly residues" evidence="1">
    <location>
        <begin position="33"/>
        <end position="47"/>
    </location>
</feature>
<gene>
    <name evidence="2" type="ORF">PUN28_006548</name>
</gene>
<comment type="caution">
    <text evidence="2">The sequence shown here is derived from an EMBL/GenBank/DDBJ whole genome shotgun (WGS) entry which is preliminary data.</text>
</comment>
<evidence type="ECO:0000313" key="3">
    <source>
        <dbReference type="Proteomes" id="UP001430953"/>
    </source>
</evidence>
<evidence type="ECO:0000313" key="2">
    <source>
        <dbReference type="EMBL" id="KAL0124763.1"/>
    </source>
</evidence>
<evidence type="ECO:0000256" key="1">
    <source>
        <dbReference type="SAM" id="MobiDB-lite"/>
    </source>
</evidence>
<keyword evidence="3" id="KW-1185">Reference proteome</keyword>